<dbReference type="InterPro" id="IPR041519">
    <property type="entry name" value="HEPN_RiboL-PSP"/>
</dbReference>
<evidence type="ECO:0000313" key="3">
    <source>
        <dbReference type="Proteomes" id="UP000276103"/>
    </source>
</evidence>
<dbReference type="OrthoDB" id="291940at2"/>
<gene>
    <name evidence="2" type="ORF">DSM107003_09940</name>
</gene>
<dbReference type="EMBL" id="RSCM01000002">
    <property type="protein sequence ID" value="RUS98975.1"/>
    <property type="molecule type" value="Genomic_DNA"/>
</dbReference>
<organism evidence="2 3">
    <name type="scientific">Trichormus variabilis SAG 1403-4b</name>
    <dbReference type="NCBI Taxonomy" id="447716"/>
    <lineage>
        <taxon>Bacteria</taxon>
        <taxon>Bacillati</taxon>
        <taxon>Cyanobacteriota</taxon>
        <taxon>Cyanophyceae</taxon>
        <taxon>Nostocales</taxon>
        <taxon>Nostocaceae</taxon>
        <taxon>Trichormus</taxon>
    </lineage>
</organism>
<dbReference type="Proteomes" id="UP000276103">
    <property type="component" value="Unassembled WGS sequence"/>
</dbReference>
<dbReference type="Pfam" id="PF18735">
    <property type="entry name" value="HEPN_RiboL-PSP"/>
    <property type="match status" value="1"/>
</dbReference>
<keyword evidence="3" id="KW-1185">Reference proteome</keyword>
<name>A0A3S1IL28_ANAVA</name>
<proteinExistence type="predicted"/>
<comment type="caution">
    <text evidence="2">The sequence shown here is derived from an EMBL/GenBank/DDBJ whole genome shotgun (WGS) entry which is preliminary data.</text>
</comment>
<evidence type="ECO:0000313" key="2">
    <source>
        <dbReference type="EMBL" id="RUS98975.1"/>
    </source>
</evidence>
<feature type="domain" description="RiboL-PSP-HEPN" evidence="1">
    <location>
        <begin position="11"/>
        <end position="206"/>
    </location>
</feature>
<protein>
    <recommendedName>
        <fullName evidence="1">RiboL-PSP-HEPN domain-containing protein</fullName>
    </recommendedName>
</protein>
<sequence>MKSAIEQFRTNISRVRDLVAIYSILENQTAGRLVFSDILRAAFLLNVSALDYYIHEVVRMGMLEIYCLQRPPTKAFSSFKISLSSTHNILNGLNIDSSWLDNEIRVQHSYKSFQQSEKISDAIKLISDKKLWEEVSKEMEINAKSIKQNVKIIKDRIDSIVERRNKIAHEADIDPSFPGKRKDISEVFVIEAVDFIEQVVEIIHKVL</sequence>
<reference evidence="2 3" key="1">
    <citation type="journal article" date="2019" name="Genome Biol. Evol.">
        <title>Day and night: Metabolic profiles and evolutionary relationships of six axenic non-marine cyanobacteria.</title>
        <authorList>
            <person name="Will S.E."/>
            <person name="Henke P."/>
            <person name="Boedeker C."/>
            <person name="Huang S."/>
            <person name="Brinkmann H."/>
            <person name="Rohde M."/>
            <person name="Jarek M."/>
            <person name="Friedl T."/>
            <person name="Seufert S."/>
            <person name="Schumacher M."/>
            <person name="Overmann J."/>
            <person name="Neumann-Schaal M."/>
            <person name="Petersen J."/>
        </authorList>
    </citation>
    <scope>NUCLEOTIDE SEQUENCE [LARGE SCALE GENOMIC DNA]</scope>
    <source>
        <strain evidence="2 3">SAG 1403-4b</strain>
    </source>
</reference>
<dbReference type="AlphaFoldDB" id="A0A3S1IL28"/>
<dbReference type="RefSeq" id="WP_127052531.1">
    <property type="nucleotide sequence ID" value="NZ_RSCM01000002.1"/>
</dbReference>
<accession>A0A3S1IL28</accession>
<evidence type="ECO:0000259" key="1">
    <source>
        <dbReference type="Pfam" id="PF18735"/>
    </source>
</evidence>